<evidence type="ECO:0000313" key="7">
    <source>
        <dbReference type="WBParaSite" id="ACRNAN_scaffold16995.g15098.t1"/>
    </source>
</evidence>
<evidence type="ECO:0000256" key="1">
    <source>
        <dbReference type="ARBA" id="ARBA00007824"/>
    </source>
</evidence>
<feature type="domain" description="LRAT" evidence="5">
    <location>
        <begin position="30"/>
        <end position="141"/>
    </location>
</feature>
<evidence type="ECO:0000256" key="4">
    <source>
        <dbReference type="ARBA" id="ARBA00023098"/>
    </source>
</evidence>
<reference evidence="7" key="1">
    <citation type="submission" date="2022-11" db="UniProtKB">
        <authorList>
            <consortium name="WormBaseParasite"/>
        </authorList>
    </citation>
    <scope>IDENTIFICATION</scope>
</reference>
<dbReference type="GO" id="GO:0008970">
    <property type="term" value="F:phospholipase A1 activity"/>
    <property type="evidence" value="ECO:0007669"/>
    <property type="project" value="TreeGrafter"/>
</dbReference>
<dbReference type="PANTHER" id="PTHR13943:SF77">
    <property type="entry name" value="LRAT DOMAIN-CONTAINING PROTEIN"/>
    <property type="match status" value="1"/>
</dbReference>
<keyword evidence="2" id="KW-0808">Transferase</keyword>
<dbReference type="Pfam" id="PF04970">
    <property type="entry name" value="LRAT"/>
    <property type="match status" value="1"/>
</dbReference>
<dbReference type="GO" id="GO:0004623">
    <property type="term" value="F:phospholipase A2 activity"/>
    <property type="evidence" value="ECO:0007669"/>
    <property type="project" value="TreeGrafter"/>
</dbReference>
<accession>A0A914D071</accession>
<dbReference type="PROSITE" id="PS51934">
    <property type="entry name" value="LRAT"/>
    <property type="match status" value="1"/>
</dbReference>
<name>A0A914D071_9BILA</name>
<proteinExistence type="inferred from homology"/>
<dbReference type="Proteomes" id="UP000887540">
    <property type="component" value="Unplaced"/>
</dbReference>
<sequence>MGGNSSKYNEKDFKHFDDFIRSESPQPGDLLEFSRGVYNHWAVYEGFVPHDGETAHCVIHFSGEPKDKQNAKIQRHRLKEVAGTSLFRINNDCDDKTTPLPREKIIERARSKISQTGYHVGTDNCEHFAKWCRSDKYLSTQKGLSFWDFLFNGPVHPMVSGNAWLKERERHPDERENWFNNLSEIEQEIVLERMAEGYPTF</sequence>
<dbReference type="GO" id="GO:0005737">
    <property type="term" value="C:cytoplasm"/>
    <property type="evidence" value="ECO:0007669"/>
    <property type="project" value="TreeGrafter"/>
</dbReference>
<keyword evidence="3" id="KW-0378">Hydrolase</keyword>
<keyword evidence="4" id="KW-0443">Lipid metabolism</keyword>
<evidence type="ECO:0000256" key="3">
    <source>
        <dbReference type="ARBA" id="ARBA00022801"/>
    </source>
</evidence>
<evidence type="ECO:0000313" key="6">
    <source>
        <dbReference type="Proteomes" id="UP000887540"/>
    </source>
</evidence>
<keyword evidence="6" id="KW-1185">Reference proteome</keyword>
<dbReference type="WBParaSite" id="ACRNAN_scaffold16995.g15098.t1">
    <property type="protein sequence ID" value="ACRNAN_scaffold16995.g15098.t1"/>
    <property type="gene ID" value="ACRNAN_scaffold16995.g15098"/>
</dbReference>
<dbReference type="InterPro" id="IPR051496">
    <property type="entry name" value="H-rev107_PLA/AT"/>
</dbReference>
<protein>
    <submittedName>
        <fullName evidence="7">LRAT domain-containing protein</fullName>
    </submittedName>
</protein>
<dbReference type="Gene3D" id="3.90.1720.10">
    <property type="entry name" value="endopeptidase domain like (from Nostoc punctiforme)"/>
    <property type="match status" value="1"/>
</dbReference>
<dbReference type="AlphaFoldDB" id="A0A914D071"/>
<evidence type="ECO:0000256" key="2">
    <source>
        <dbReference type="ARBA" id="ARBA00022679"/>
    </source>
</evidence>
<organism evidence="6 7">
    <name type="scientific">Acrobeloides nanus</name>
    <dbReference type="NCBI Taxonomy" id="290746"/>
    <lineage>
        <taxon>Eukaryota</taxon>
        <taxon>Metazoa</taxon>
        <taxon>Ecdysozoa</taxon>
        <taxon>Nematoda</taxon>
        <taxon>Chromadorea</taxon>
        <taxon>Rhabditida</taxon>
        <taxon>Tylenchina</taxon>
        <taxon>Cephalobomorpha</taxon>
        <taxon>Cephaloboidea</taxon>
        <taxon>Cephalobidae</taxon>
        <taxon>Acrobeloides</taxon>
    </lineage>
</organism>
<dbReference type="PANTHER" id="PTHR13943">
    <property type="entry name" value="HRAS-LIKE SUPPRESSOR - RELATED"/>
    <property type="match status" value="1"/>
</dbReference>
<dbReference type="GO" id="GO:0070292">
    <property type="term" value="P:N-acylphosphatidylethanolamine metabolic process"/>
    <property type="evidence" value="ECO:0007669"/>
    <property type="project" value="TreeGrafter"/>
</dbReference>
<comment type="similarity">
    <text evidence="1">Belongs to the H-rev107 family.</text>
</comment>
<evidence type="ECO:0000259" key="5">
    <source>
        <dbReference type="PROSITE" id="PS51934"/>
    </source>
</evidence>
<dbReference type="GO" id="GO:0016410">
    <property type="term" value="F:N-acyltransferase activity"/>
    <property type="evidence" value="ECO:0007669"/>
    <property type="project" value="TreeGrafter"/>
</dbReference>
<dbReference type="InterPro" id="IPR007053">
    <property type="entry name" value="LRAT_dom"/>
</dbReference>